<gene>
    <name evidence="15" type="ORF">ZHD862_LOCUS12709</name>
</gene>
<keyword evidence="11 13" id="KW-1133">Transmembrane helix</keyword>
<dbReference type="Pfam" id="PF01733">
    <property type="entry name" value="Nucleoside_tran"/>
    <property type="match status" value="1"/>
</dbReference>
<keyword evidence="8" id="KW-0863">Zinc-finger</keyword>
<dbReference type="InterPro" id="IPR002259">
    <property type="entry name" value="Eqnu_transpt"/>
</dbReference>
<evidence type="ECO:0000256" key="3">
    <source>
        <dbReference type="ARBA" id="ARBA00022448"/>
    </source>
</evidence>
<comment type="subcellular location">
    <subcellularLocation>
        <location evidence="1">Membrane</location>
        <topology evidence="1">Multi-pass membrane protein</topology>
    </subcellularLocation>
</comment>
<feature type="transmembrane region" description="Helical" evidence="13">
    <location>
        <begin position="76"/>
        <end position="97"/>
    </location>
</feature>
<feature type="transmembrane region" description="Helical" evidence="13">
    <location>
        <begin position="353"/>
        <end position="376"/>
    </location>
</feature>
<keyword evidence="9" id="KW-0833">Ubl conjugation pathway</keyword>
<feature type="transmembrane region" description="Helical" evidence="13">
    <location>
        <begin position="279"/>
        <end position="300"/>
    </location>
</feature>
<dbReference type="CDD" id="cd20336">
    <property type="entry name" value="Rcat_RBR"/>
    <property type="match status" value="1"/>
</dbReference>
<keyword evidence="3" id="KW-0813">Transport</keyword>
<keyword evidence="7" id="KW-0677">Repeat</keyword>
<proteinExistence type="inferred from homology"/>
<organism evidence="15 16">
    <name type="scientific">Rotaria sordida</name>
    <dbReference type="NCBI Taxonomy" id="392033"/>
    <lineage>
        <taxon>Eukaryota</taxon>
        <taxon>Metazoa</taxon>
        <taxon>Spiralia</taxon>
        <taxon>Gnathifera</taxon>
        <taxon>Rotifera</taxon>
        <taxon>Eurotatoria</taxon>
        <taxon>Bdelloidea</taxon>
        <taxon>Philodinida</taxon>
        <taxon>Philodinidae</taxon>
        <taxon>Rotaria</taxon>
    </lineage>
</organism>
<dbReference type="InterPro" id="IPR044066">
    <property type="entry name" value="TRIAD_supradom"/>
</dbReference>
<feature type="transmembrane region" description="Helical" evidence="13">
    <location>
        <begin position="703"/>
        <end position="719"/>
    </location>
</feature>
<feature type="transmembrane region" description="Helical" evidence="13">
    <location>
        <begin position="109"/>
        <end position="127"/>
    </location>
</feature>
<protein>
    <recommendedName>
        <fullName evidence="14">RING-type domain-containing protein</fullName>
    </recommendedName>
</protein>
<evidence type="ECO:0000256" key="8">
    <source>
        <dbReference type="ARBA" id="ARBA00022771"/>
    </source>
</evidence>
<reference evidence="15" key="1">
    <citation type="submission" date="2021-02" db="EMBL/GenBank/DDBJ databases">
        <authorList>
            <person name="Nowell W R."/>
        </authorList>
    </citation>
    <scope>NUCLEOTIDE SEQUENCE</scope>
</reference>
<dbReference type="PANTHER" id="PTHR10332">
    <property type="entry name" value="EQUILIBRATIVE NUCLEOSIDE TRANSPORTER"/>
    <property type="match status" value="1"/>
</dbReference>
<dbReference type="AlphaFoldDB" id="A0A814H3Z2"/>
<evidence type="ECO:0000256" key="9">
    <source>
        <dbReference type="ARBA" id="ARBA00022786"/>
    </source>
</evidence>
<feature type="transmembrane region" description="Helical" evidence="13">
    <location>
        <begin position="26"/>
        <end position="46"/>
    </location>
</feature>
<evidence type="ECO:0000256" key="2">
    <source>
        <dbReference type="ARBA" id="ARBA00007965"/>
    </source>
</evidence>
<keyword evidence="12 13" id="KW-0472">Membrane</keyword>
<dbReference type="PRINTS" id="PR01130">
    <property type="entry name" value="DERENTRNSPRT"/>
</dbReference>
<feature type="transmembrane region" description="Helical" evidence="13">
    <location>
        <begin position="171"/>
        <end position="192"/>
    </location>
</feature>
<evidence type="ECO:0000256" key="13">
    <source>
        <dbReference type="SAM" id="Phobius"/>
    </source>
</evidence>
<accession>A0A814H3Z2</accession>
<keyword evidence="4" id="KW-0808">Transferase</keyword>
<feature type="transmembrane region" description="Helical" evidence="13">
    <location>
        <begin position="426"/>
        <end position="451"/>
    </location>
</feature>
<dbReference type="GO" id="GO:0016740">
    <property type="term" value="F:transferase activity"/>
    <property type="evidence" value="ECO:0007669"/>
    <property type="project" value="UniProtKB-KW"/>
</dbReference>
<feature type="domain" description="RING-type" evidence="14">
    <location>
        <begin position="482"/>
        <end position="707"/>
    </location>
</feature>
<name>A0A814H3Z2_9BILA</name>
<comment type="caution">
    <text evidence="15">The sequence shown here is derived from an EMBL/GenBank/DDBJ whole genome shotgun (WGS) entry which is preliminary data.</text>
</comment>
<comment type="similarity">
    <text evidence="2">Belongs to the SLC29A/ENT transporter (TC 2.A.57) family.</text>
</comment>
<evidence type="ECO:0000256" key="12">
    <source>
        <dbReference type="ARBA" id="ARBA00023136"/>
    </source>
</evidence>
<feature type="transmembrane region" description="Helical" evidence="13">
    <location>
        <begin position="133"/>
        <end position="159"/>
    </location>
</feature>
<evidence type="ECO:0000256" key="7">
    <source>
        <dbReference type="ARBA" id="ARBA00022737"/>
    </source>
</evidence>
<feature type="transmembrane region" description="Helical" evidence="13">
    <location>
        <begin position="198"/>
        <end position="221"/>
    </location>
</feature>
<keyword evidence="6" id="KW-0479">Metal-binding</keyword>
<dbReference type="EMBL" id="CAJNOT010000506">
    <property type="protein sequence ID" value="CAF1004613.1"/>
    <property type="molecule type" value="Genomic_DNA"/>
</dbReference>
<feature type="transmembrane region" description="Helical" evidence="13">
    <location>
        <begin position="388"/>
        <end position="405"/>
    </location>
</feature>
<dbReference type="PROSITE" id="PS51873">
    <property type="entry name" value="TRIAD"/>
    <property type="match status" value="1"/>
</dbReference>
<sequence>MDSPTNSPRVSTSSVPLAVSIDGHNWSYWAFVWLGLGSLLPINFFITADPYFRYKLHDSKMPNSSASRLELSYENAVTVCASVPNLIVTILVTFICVPYIHRYRIYTSLTGITISLLICFALIFVNVNQWREIFFIITMILVMIQGVFSAILLNCFFSLASTLPSRYIQGLVTGQALGGVFVVLCSIASILFSNDISISAAIYFLLAILVLISNILTFIYIEKSHLLQIYSSSIQEINNEYEPLLQSSTSLDDNYINSMNITSLALRQRLYVAYKHTKWNFFGIFLTFICTLSLFPAYMSKIRPAYPSINYPHTMWTDRLYAQVLTFLLFNAGDTLGRVISSKIQIPSLLKPRLLCFLCLLRFLFIPLFGLCHFPNTNGYPYIFKNDFIYGLIVLLFAMSHGYFNSINMMYAPRRVHAQLSSTVGALMLMALTSGLLVGSLLSYGVVAFVFERQLTPEQIEFYTQHMLIFAWSKDFLDKDERLDHCPFSCGSELEPDDSGIQCVQGHHFCTHCSTNIVRLFFSEPHNYIPLRCVICHIELNPSVFERQLTPEQIEFYTQHMLIFAWSKDFLDEDERLDHCPFCSFAAIRNINASHIFHCQHEQCLKVSCLICRKVCPKFQSDYGTDEELAEMDKHFKCAELANDKRIIDQYLESGRKIACPKCGLAGMKDDACTHMTCPTCAQLWRYFCGKKLKIVKKHEMELMVYLIIIIIGIVILMFHRNRSSRLLHEICEKLGKERIDELDRHFNIISTCGFTMEEILDEDLTLIKYPDNINTRRDD</sequence>
<evidence type="ECO:0000259" key="14">
    <source>
        <dbReference type="PROSITE" id="PS51873"/>
    </source>
</evidence>
<feature type="transmembrane region" description="Helical" evidence="13">
    <location>
        <begin position="320"/>
        <end position="341"/>
    </location>
</feature>
<evidence type="ECO:0000313" key="16">
    <source>
        <dbReference type="Proteomes" id="UP000663864"/>
    </source>
</evidence>
<dbReference type="PANTHER" id="PTHR10332:SF88">
    <property type="entry name" value="EQUILIBRATIVE NUCLEOSIDE TRANSPORTER 1, ISOFORM A"/>
    <property type="match status" value="1"/>
</dbReference>
<dbReference type="Proteomes" id="UP000663864">
    <property type="component" value="Unassembled WGS sequence"/>
</dbReference>
<evidence type="ECO:0000256" key="6">
    <source>
        <dbReference type="ARBA" id="ARBA00022723"/>
    </source>
</evidence>
<dbReference type="GO" id="GO:0005337">
    <property type="term" value="F:nucleoside transmembrane transporter activity"/>
    <property type="evidence" value="ECO:0007669"/>
    <property type="project" value="InterPro"/>
</dbReference>
<keyword evidence="10" id="KW-0862">Zinc</keyword>
<dbReference type="GO" id="GO:0005886">
    <property type="term" value="C:plasma membrane"/>
    <property type="evidence" value="ECO:0007669"/>
    <property type="project" value="TreeGrafter"/>
</dbReference>
<evidence type="ECO:0000313" key="15">
    <source>
        <dbReference type="EMBL" id="CAF1004613.1"/>
    </source>
</evidence>
<evidence type="ECO:0000256" key="1">
    <source>
        <dbReference type="ARBA" id="ARBA00004141"/>
    </source>
</evidence>
<evidence type="ECO:0000256" key="5">
    <source>
        <dbReference type="ARBA" id="ARBA00022692"/>
    </source>
</evidence>
<evidence type="ECO:0000256" key="4">
    <source>
        <dbReference type="ARBA" id="ARBA00022679"/>
    </source>
</evidence>
<dbReference type="GO" id="GO:0008270">
    <property type="term" value="F:zinc ion binding"/>
    <property type="evidence" value="ECO:0007669"/>
    <property type="project" value="UniProtKB-KW"/>
</dbReference>
<evidence type="ECO:0000256" key="11">
    <source>
        <dbReference type="ARBA" id="ARBA00022989"/>
    </source>
</evidence>
<evidence type="ECO:0000256" key="10">
    <source>
        <dbReference type="ARBA" id="ARBA00022833"/>
    </source>
</evidence>
<keyword evidence="5 13" id="KW-0812">Transmembrane</keyword>
<dbReference type="SUPFAM" id="SSF57850">
    <property type="entry name" value="RING/U-box"/>
    <property type="match status" value="1"/>
</dbReference>